<protein>
    <submittedName>
        <fullName evidence="1">Uncharacterized protein</fullName>
    </submittedName>
</protein>
<dbReference type="Proteomes" id="UP000188573">
    <property type="component" value="Unassembled WGS sequence"/>
</dbReference>
<keyword evidence="2" id="KW-1185">Reference proteome</keyword>
<accession>A0A1V3KZ57</accession>
<organism evidence="1 2">
    <name type="scientific">Rodentibacter ratti</name>
    <dbReference type="NCBI Taxonomy" id="1906745"/>
    <lineage>
        <taxon>Bacteria</taxon>
        <taxon>Pseudomonadati</taxon>
        <taxon>Pseudomonadota</taxon>
        <taxon>Gammaproteobacteria</taxon>
        <taxon>Pasteurellales</taxon>
        <taxon>Pasteurellaceae</taxon>
        <taxon>Rodentibacter</taxon>
    </lineage>
</organism>
<comment type="caution">
    <text evidence="1">The sequence shown here is derived from an EMBL/GenBank/DDBJ whole genome shotgun (WGS) entry which is preliminary data.</text>
</comment>
<evidence type="ECO:0000313" key="1">
    <source>
        <dbReference type="EMBL" id="OOF82959.1"/>
    </source>
</evidence>
<reference evidence="1 2" key="1">
    <citation type="submission" date="2016-10" db="EMBL/GenBank/DDBJ databases">
        <title>Rodentibacter gen. nov. and new species.</title>
        <authorList>
            <person name="Christensen H."/>
        </authorList>
    </citation>
    <scope>NUCLEOTIDE SEQUENCE [LARGE SCALE GENOMIC DNA]</scope>
    <source>
        <strain evidence="1 2">Ac81</strain>
    </source>
</reference>
<proteinExistence type="predicted"/>
<dbReference type="EMBL" id="MLAG01000021">
    <property type="protein sequence ID" value="OOF82959.1"/>
    <property type="molecule type" value="Genomic_DNA"/>
</dbReference>
<gene>
    <name evidence="1" type="ORF">BKG92_04800</name>
</gene>
<dbReference type="AlphaFoldDB" id="A0A1V3KZ57"/>
<evidence type="ECO:0000313" key="2">
    <source>
        <dbReference type="Proteomes" id="UP000188573"/>
    </source>
</evidence>
<name>A0A1V3KZ57_9PAST</name>
<sequence length="111" mass="13304">MTLLCAGSYKCVGKQDWSPEKWLKRLKDLFYRFMSRRLEHLYGELGRNSARMRTVSHLLLRPILLSSPPKHSLIDSQIFPQNPNIPRIALIKWFFYFLQKNTAQWFERYIG</sequence>